<evidence type="ECO:0000313" key="3">
    <source>
        <dbReference type="Proteomes" id="UP000231267"/>
    </source>
</evidence>
<name>A0A2J0LQB5_9BACT</name>
<proteinExistence type="predicted"/>
<comment type="caution">
    <text evidence="2">The sequence shown here is derived from an EMBL/GenBank/DDBJ whole genome shotgun (WGS) entry which is preliminary data.</text>
</comment>
<keyword evidence="1" id="KW-0175">Coiled coil</keyword>
<dbReference type="Gene3D" id="1.20.58.60">
    <property type="match status" value="1"/>
</dbReference>
<evidence type="ECO:0000313" key="2">
    <source>
        <dbReference type="EMBL" id="PIW66027.1"/>
    </source>
</evidence>
<evidence type="ECO:0000256" key="1">
    <source>
        <dbReference type="SAM" id="Coils"/>
    </source>
</evidence>
<gene>
    <name evidence="2" type="ORF">COW11_05445</name>
</gene>
<dbReference type="EMBL" id="PFGP01000124">
    <property type="protein sequence ID" value="PIW66027.1"/>
    <property type="molecule type" value="Genomic_DNA"/>
</dbReference>
<dbReference type="Proteomes" id="UP000231267">
    <property type="component" value="Unassembled WGS sequence"/>
</dbReference>
<protein>
    <submittedName>
        <fullName evidence="2">Uncharacterized protein</fullName>
    </submittedName>
</protein>
<feature type="coiled-coil region" evidence="1">
    <location>
        <begin position="151"/>
        <end position="178"/>
    </location>
</feature>
<dbReference type="PROSITE" id="PS51257">
    <property type="entry name" value="PROKAR_LIPOPROTEIN"/>
    <property type="match status" value="1"/>
</dbReference>
<reference evidence="2 3" key="1">
    <citation type="submission" date="2017-09" db="EMBL/GenBank/DDBJ databases">
        <title>Depth-based differentiation of microbial function through sediment-hosted aquifers and enrichment of novel symbionts in the deep terrestrial subsurface.</title>
        <authorList>
            <person name="Probst A.J."/>
            <person name="Ladd B."/>
            <person name="Jarett J.K."/>
            <person name="Geller-Mcgrath D.E."/>
            <person name="Sieber C.M."/>
            <person name="Emerson J.B."/>
            <person name="Anantharaman K."/>
            <person name="Thomas B.C."/>
            <person name="Malmstrom R."/>
            <person name="Stieglmeier M."/>
            <person name="Klingl A."/>
            <person name="Woyke T."/>
            <person name="Ryan C.M."/>
            <person name="Banfield J.F."/>
        </authorList>
    </citation>
    <scope>NUCLEOTIDE SEQUENCE [LARGE SCALE GENOMIC DNA]</scope>
    <source>
        <strain evidence="2">CG12_big_fil_rev_8_21_14_0_65_43_15</strain>
    </source>
</reference>
<organism evidence="2 3">
    <name type="scientific">Candidatus Taenaricola geysiri</name>
    <dbReference type="NCBI Taxonomy" id="1974752"/>
    <lineage>
        <taxon>Bacteria</taxon>
        <taxon>Pseudomonadati</taxon>
        <taxon>Candidatus Omnitrophota</taxon>
        <taxon>Candidatus Taenaricola</taxon>
    </lineage>
</organism>
<sequence length="191" mass="22187">MISKKRILLVACCLSLVIVCGCSPISITEEQKKQLISADPVFEKTLEAKAEFDSQIAELRARFSGEKSIYESKAVMLRREFEARRAQFYSDVNQIKSYLSPQRKKIKVELDIVTEDYKNKLRNQKAVRDMLNQAKSIVDGKISATLSPKDKDEWRKRYDSLSQEYDTITREVSLLKEKLYILKLKQRSLIQ</sequence>
<dbReference type="AlphaFoldDB" id="A0A2J0LQB5"/>
<accession>A0A2J0LQB5</accession>